<keyword evidence="12" id="KW-0472">Membrane</keyword>
<dbReference type="FunFam" id="1.20.140.10:FF:000018">
    <property type="entry name" value="Acyl-CoA dehydrogenase family member 10"/>
    <property type="match status" value="1"/>
</dbReference>
<dbReference type="InterPro" id="IPR041726">
    <property type="entry name" value="ACAD10_11_N"/>
</dbReference>
<comment type="catalytic activity">
    <reaction evidence="18">
        <text>tetracosanoyl-CoA + oxidized [electron-transfer flavoprotein] + H(+) = (2E)-tetracosenoyl-CoA + reduced [electron-transfer flavoprotein]</text>
        <dbReference type="Rhea" id="RHEA:47232"/>
        <dbReference type="Rhea" id="RHEA-COMP:10685"/>
        <dbReference type="Rhea" id="RHEA-COMP:10686"/>
        <dbReference type="ChEBI" id="CHEBI:15378"/>
        <dbReference type="ChEBI" id="CHEBI:57692"/>
        <dbReference type="ChEBI" id="CHEBI:58307"/>
        <dbReference type="ChEBI" id="CHEBI:65052"/>
        <dbReference type="ChEBI" id="CHEBI:74693"/>
    </reaction>
    <physiologicalReaction direction="left-to-right" evidence="18">
        <dbReference type="Rhea" id="RHEA:47233"/>
    </physiologicalReaction>
</comment>
<dbReference type="GO" id="GO:0003995">
    <property type="term" value="F:acyl-CoA dehydrogenase activity"/>
    <property type="evidence" value="ECO:0007669"/>
    <property type="project" value="TreeGrafter"/>
</dbReference>
<gene>
    <name evidence="27" type="primary">ACAD11</name>
</gene>
<evidence type="ECO:0000256" key="17">
    <source>
        <dbReference type="ARBA" id="ARBA00048020"/>
    </source>
</evidence>
<organism evidence="27 28">
    <name type="scientific">Pygocentrus nattereri</name>
    <name type="common">Red-bellied piranha</name>
    <dbReference type="NCBI Taxonomy" id="42514"/>
    <lineage>
        <taxon>Eukaryota</taxon>
        <taxon>Metazoa</taxon>
        <taxon>Chordata</taxon>
        <taxon>Craniata</taxon>
        <taxon>Vertebrata</taxon>
        <taxon>Euteleostomi</taxon>
        <taxon>Actinopterygii</taxon>
        <taxon>Neopterygii</taxon>
        <taxon>Teleostei</taxon>
        <taxon>Ostariophysi</taxon>
        <taxon>Characiformes</taxon>
        <taxon>Characoidei</taxon>
        <taxon>Pygocentrus</taxon>
    </lineage>
</organism>
<keyword evidence="13" id="KW-0576">Peroxisome</keyword>
<evidence type="ECO:0000256" key="2">
    <source>
        <dbReference type="ARBA" id="ARBA00004275"/>
    </source>
</evidence>
<evidence type="ECO:0000313" key="28">
    <source>
        <dbReference type="Proteomes" id="UP001501920"/>
    </source>
</evidence>
<feature type="domain" description="Acyl-CoA oxidase/dehydrogenase middle" evidence="25">
    <location>
        <begin position="323"/>
        <end position="427"/>
    </location>
</feature>
<dbReference type="Gene3D" id="1.20.140.10">
    <property type="entry name" value="Butyryl-CoA Dehydrogenase, subunit A, domain 3"/>
    <property type="match status" value="1"/>
</dbReference>
<evidence type="ECO:0000256" key="11">
    <source>
        <dbReference type="ARBA" id="ARBA00023098"/>
    </source>
</evidence>
<comment type="pathway">
    <text evidence="4">Lipid metabolism; fatty acid beta-oxidation.</text>
</comment>
<dbReference type="InterPro" id="IPR050741">
    <property type="entry name" value="Acyl-CoA_dehydrogenase"/>
</dbReference>
<keyword evidence="9" id="KW-0276">Fatty acid metabolism</keyword>
<evidence type="ECO:0000256" key="5">
    <source>
        <dbReference type="ARBA" id="ARBA00009347"/>
    </source>
</evidence>
<evidence type="ECO:0000256" key="16">
    <source>
        <dbReference type="ARBA" id="ARBA00047443"/>
    </source>
</evidence>
<dbReference type="GO" id="GO:0033539">
    <property type="term" value="P:fatty acid beta-oxidation using acyl-CoA dehydrogenase"/>
    <property type="evidence" value="ECO:0007669"/>
    <property type="project" value="TreeGrafter"/>
</dbReference>
<accession>A0AAR2JNB7</accession>
<dbReference type="Pfam" id="PF02770">
    <property type="entry name" value="Acyl-CoA_dh_M"/>
    <property type="match status" value="1"/>
</dbReference>
<comment type="subunit">
    <text evidence="6">Homodimer.</text>
</comment>
<dbReference type="Gene3D" id="2.40.110.10">
    <property type="entry name" value="Butyryl-CoA Dehydrogenase, subunit A, domain 2"/>
    <property type="match status" value="1"/>
</dbReference>
<reference evidence="27 28" key="1">
    <citation type="submission" date="2020-10" db="EMBL/GenBank/DDBJ databases">
        <title>Pygocentrus nattereri (red-bellied piranha) genome, fPygNat1, primary haplotype.</title>
        <authorList>
            <person name="Myers G."/>
            <person name="Meyer A."/>
            <person name="Karagic N."/>
            <person name="Pippel M."/>
            <person name="Winkler S."/>
            <person name="Tracey A."/>
            <person name="Wood J."/>
            <person name="Formenti G."/>
            <person name="Howe K."/>
            <person name="Fedrigo O."/>
            <person name="Jarvis E.D."/>
        </authorList>
    </citation>
    <scope>NUCLEOTIDE SEQUENCE [LARGE SCALE GENOMIC DNA]</scope>
</reference>
<name>A0AAR2JNB7_PYGNA</name>
<comment type="function">
    <text evidence="15">Acyl-CoA dehydrogenase, that exhibits maximal activity towards saturated C22-CoA. Probably participates in beta-oxydation and energy production but could also play a role in the metabolism of specific fatty acids to control fatty acids composition of cellular lipids in brain.</text>
</comment>
<dbReference type="Pfam" id="PF01636">
    <property type="entry name" value="APH"/>
    <property type="match status" value="1"/>
</dbReference>
<evidence type="ECO:0000256" key="7">
    <source>
        <dbReference type="ARBA" id="ARBA00022630"/>
    </source>
</evidence>
<evidence type="ECO:0000256" key="6">
    <source>
        <dbReference type="ARBA" id="ARBA00011738"/>
    </source>
</evidence>
<dbReference type="InterPro" id="IPR002575">
    <property type="entry name" value="Aminoglycoside_PTrfase"/>
</dbReference>
<evidence type="ECO:0000256" key="18">
    <source>
        <dbReference type="ARBA" id="ARBA00048086"/>
    </source>
</evidence>
<feature type="domain" description="Acyl-CoA dehydrogenase/oxidase N-terminal" evidence="26">
    <location>
        <begin position="212"/>
        <end position="319"/>
    </location>
</feature>
<dbReference type="InterPro" id="IPR036250">
    <property type="entry name" value="AcylCo_DH-like_C"/>
</dbReference>
<keyword evidence="11" id="KW-0443">Lipid metabolism</keyword>
<evidence type="ECO:0000256" key="14">
    <source>
        <dbReference type="ARBA" id="ARBA00040622"/>
    </source>
</evidence>
<keyword evidence="8 22" id="KW-0274">FAD</keyword>
<dbReference type="GeneTree" id="ENSGT00940000160993"/>
<evidence type="ECO:0000256" key="1">
    <source>
        <dbReference type="ARBA" id="ARBA00001974"/>
    </source>
</evidence>
<sequence length="601" mass="66054">MCNALRAAERSALYVAAVETLARLHSVDVASLGLAGYGKGAGYSKRQVSTWTKQYRASAHRSIPAMDELSDWLSNNLPSGDNEVTLVHGDFRIDNLIFHPTEARVLAVLDWELSTTGQPTADLAYFLMPHYCPSHLGVISTLGIPPPGDLISIYCRCRGLPPSLPHQNFFIALAMFKMASIAQVPTRDPRADEGARYLQTAALRFLQSPRGHAVLQQVKEFMRQHVLPAQQVSPHHIEINTGPGVAKARAAGLWNLFLPAVSGLSQVDYSYIAEETGRCFFAPEVFNCQAPDSGNMEVLHLYGSEEQKKQWLEPLLRGEMRSCFCMTEPDVASSDATNMQCTLQKDNGHYIINGKKWWSSGAGNSVCKIAVVMCRNKTADPNNRHGQHSMILVPMDTPGVRKIRALTVFGADDAHHGGHLEVHFDNVRVPASNILLGEGRGFEIAQGRLGPGRLHHCMRAVGLAEHALELLCQRSASRQTFGKELYHHEVVAHWIAESRIAIEQTRLLALHAAHTLDTKGNKAARKQIGMIKVAAGRMATKVVDCAIQVHGGAGVSDDFPLAQMYAYARTLRLADGPDEVHLSSIAQMELRDQLRRTAAKL</sequence>
<evidence type="ECO:0000256" key="21">
    <source>
        <dbReference type="ARBA" id="ARBA00049140"/>
    </source>
</evidence>
<evidence type="ECO:0000256" key="12">
    <source>
        <dbReference type="ARBA" id="ARBA00023136"/>
    </source>
</evidence>
<comment type="catalytic activity">
    <reaction evidence="20">
        <text>hexacosanoyl-CoA + oxidized [electron-transfer flavoprotein] + H(+) = (2E)-hexacosenoyl-CoA + reduced [electron-transfer flavoprotein]</text>
        <dbReference type="Rhea" id="RHEA:48216"/>
        <dbReference type="Rhea" id="RHEA-COMP:10685"/>
        <dbReference type="Rhea" id="RHEA-COMP:10686"/>
        <dbReference type="ChEBI" id="CHEBI:15378"/>
        <dbReference type="ChEBI" id="CHEBI:57692"/>
        <dbReference type="ChEBI" id="CHEBI:58307"/>
        <dbReference type="ChEBI" id="CHEBI:64868"/>
        <dbReference type="ChEBI" id="CHEBI:74281"/>
    </reaction>
    <physiologicalReaction direction="left-to-right" evidence="20">
        <dbReference type="Rhea" id="RHEA:48217"/>
    </physiologicalReaction>
</comment>
<dbReference type="InterPro" id="IPR046373">
    <property type="entry name" value="Acyl-CoA_Oxase/DH_mid-dom_sf"/>
</dbReference>
<dbReference type="GO" id="GO:0031966">
    <property type="term" value="C:mitochondrial membrane"/>
    <property type="evidence" value="ECO:0007669"/>
    <property type="project" value="UniProtKB-SubCell"/>
</dbReference>
<evidence type="ECO:0000256" key="4">
    <source>
        <dbReference type="ARBA" id="ARBA00005005"/>
    </source>
</evidence>
<dbReference type="Pfam" id="PF00441">
    <property type="entry name" value="Acyl-CoA_dh_1"/>
    <property type="match status" value="1"/>
</dbReference>
<dbReference type="PANTHER" id="PTHR48083:SF13">
    <property type="entry name" value="ACYL-COA DEHYDROGENASE FAMILY MEMBER 11"/>
    <property type="match status" value="1"/>
</dbReference>
<evidence type="ECO:0000256" key="15">
    <source>
        <dbReference type="ARBA" id="ARBA00046026"/>
    </source>
</evidence>
<dbReference type="Pfam" id="PF02771">
    <property type="entry name" value="Acyl-CoA_dh_N"/>
    <property type="match status" value="1"/>
</dbReference>
<evidence type="ECO:0000259" key="25">
    <source>
        <dbReference type="Pfam" id="PF02770"/>
    </source>
</evidence>
<dbReference type="InterPro" id="IPR009100">
    <property type="entry name" value="AcylCoA_DH/oxidase_NM_dom_sf"/>
</dbReference>
<dbReference type="SUPFAM" id="SSF47203">
    <property type="entry name" value="Acyl-CoA dehydrogenase C-terminal domain-like"/>
    <property type="match status" value="1"/>
</dbReference>
<dbReference type="FunFam" id="2.40.110.10:FF:000002">
    <property type="entry name" value="Acyl-CoA dehydrogenase fadE12"/>
    <property type="match status" value="1"/>
</dbReference>
<comment type="catalytic activity">
    <reaction evidence="16">
        <text>a 2,3-saturated acyl-CoA + oxidized [electron-transfer flavoprotein] + H(+) = a (2E)-enoyl-CoA + reduced [electron-transfer flavoprotein]</text>
        <dbReference type="Rhea" id="RHEA:44704"/>
        <dbReference type="Rhea" id="RHEA-COMP:10685"/>
        <dbReference type="Rhea" id="RHEA-COMP:10686"/>
        <dbReference type="ChEBI" id="CHEBI:15378"/>
        <dbReference type="ChEBI" id="CHEBI:57692"/>
        <dbReference type="ChEBI" id="CHEBI:58307"/>
        <dbReference type="ChEBI" id="CHEBI:58856"/>
        <dbReference type="ChEBI" id="CHEBI:65111"/>
    </reaction>
    <physiologicalReaction direction="left-to-right" evidence="16">
        <dbReference type="Rhea" id="RHEA:44705"/>
    </physiologicalReaction>
</comment>
<dbReference type="Gene3D" id="1.10.540.10">
    <property type="entry name" value="Acyl-CoA dehydrogenase/oxidase, N-terminal domain"/>
    <property type="match status" value="1"/>
</dbReference>
<keyword evidence="10 22" id="KW-0560">Oxidoreductase</keyword>
<dbReference type="InterPro" id="IPR011009">
    <property type="entry name" value="Kinase-like_dom_sf"/>
</dbReference>
<evidence type="ECO:0000259" key="26">
    <source>
        <dbReference type="Pfam" id="PF02771"/>
    </source>
</evidence>
<keyword evidence="7 22" id="KW-0285">Flavoprotein</keyword>
<dbReference type="SUPFAM" id="SSF56112">
    <property type="entry name" value="Protein kinase-like (PK-like)"/>
    <property type="match status" value="1"/>
</dbReference>
<comment type="catalytic activity">
    <reaction evidence="21">
        <text>eicosanoyl-CoA + oxidized [electron-transfer flavoprotein] + H(+) = (2E)-eicosenoyl-CoA + reduced [electron-transfer flavoprotein]</text>
        <dbReference type="Rhea" id="RHEA:47236"/>
        <dbReference type="Rhea" id="RHEA-COMP:10685"/>
        <dbReference type="Rhea" id="RHEA-COMP:10686"/>
        <dbReference type="ChEBI" id="CHEBI:15378"/>
        <dbReference type="ChEBI" id="CHEBI:57380"/>
        <dbReference type="ChEBI" id="CHEBI:57692"/>
        <dbReference type="ChEBI" id="CHEBI:58307"/>
        <dbReference type="ChEBI" id="CHEBI:74691"/>
    </reaction>
    <physiologicalReaction direction="left-to-right" evidence="21">
        <dbReference type="Rhea" id="RHEA:47237"/>
    </physiologicalReaction>
</comment>
<dbReference type="PANTHER" id="PTHR48083">
    <property type="entry name" value="MEDIUM-CHAIN SPECIFIC ACYL-COA DEHYDROGENASE, MITOCHONDRIAL-RELATED"/>
    <property type="match status" value="1"/>
</dbReference>
<evidence type="ECO:0000256" key="9">
    <source>
        <dbReference type="ARBA" id="ARBA00022832"/>
    </source>
</evidence>
<evidence type="ECO:0000256" key="20">
    <source>
        <dbReference type="ARBA" id="ARBA00048399"/>
    </source>
</evidence>
<feature type="domain" description="Aminoglycoside phosphotransferase" evidence="24">
    <location>
        <begin position="5"/>
        <end position="129"/>
    </location>
</feature>
<keyword evidence="28" id="KW-1185">Reference proteome</keyword>
<evidence type="ECO:0000256" key="19">
    <source>
        <dbReference type="ARBA" id="ARBA00048395"/>
    </source>
</evidence>
<dbReference type="Proteomes" id="UP001501920">
    <property type="component" value="Chromosome 24"/>
</dbReference>
<dbReference type="Gene3D" id="3.90.1200.10">
    <property type="match status" value="1"/>
</dbReference>
<evidence type="ECO:0000256" key="3">
    <source>
        <dbReference type="ARBA" id="ARBA00004325"/>
    </source>
</evidence>
<comment type="similarity">
    <text evidence="5 22">Belongs to the acyl-CoA dehydrogenase family.</text>
</comment>
<dbReference type="InterPro" id="IPR009075">
    <property type="entry name" value="AcylCo_DH/oxidase_C"/>
</dbReference>
<evidence type="ECO:0000256" key="10">
    <source>
        <dbReference type="ARBA" id="ARBA00023002"/>
    </source>
</evidence>
<dbReference type="Ensembl" id="ENSPNAT00000079317.1">
    <property type="protein sequence ID" value="ENSPNAP00000051689.1"/>
    <property type="gene ID" value="ENSPNAG00000010881.2"/>
</dbReference>
<dbReference type="GO" id="GO:0050660">
    <property type="term" value="F:flavin adenine dinucleotide binding"/>
    <property type="evidence" value="ECO:0007669"/>
    <property type="project" value="InterPro"/>
</dbReference>
<dbReference type="InterPro" id="IPR037069">
    <property type="entry name" value="AcylCoA_DH/ox_N_sf"/>
</dbReference>
<feature type="domain" description="Acyl-CoA dehydrogenase/oxidase C-terminal" evidence="23">
    <location>
        <begin position="439"/>
        <end position="587"/>
    </location>
</feature>
<evidence type="ECO:0000256" key="8">
    <source>
        <dbReference type="ARBA" id="ARBA00022827"/>
    </source>
</evidence>
<dbReference type="GO" id="GO:0005777">
    <property type="term" value="C:peroxisome"/>
    <property type="evidence" value="ECO:0007669"/>
    <property type="project" value="UniProtKB-SubCell"/>
</dbReference>
<evidence type="ECO:0000256" key="13">
    <source>
        <dbReference type="ARBA" id="ARBA00023140"/>
    </source>
</evidence>
<evidence type="ECO:0000259" key="24">
    <source>
        <dbReference type="Pfam" id="PF01636"/>
    </source>
</evidence>
<dbReference type="InterPro" id="IPR013786">
    <property type="entry name" value="AcylCoA_DH/ox_N"/>
</dbReference>
<evidence type="ECO:0000259" key="23">
    <source>
        <dbReference type="Pfam" id="PF00441"/>
    </source>
</evidence>
<proteinExistence type="inferred from homology"/>
<dbReference type="AlphaFoldDB" id="A0AAR2JNB7"/>
<comment type="subcellular location">
    <subcellularLocation>
        <location evidence="3">Mitochondrion membrane</location>
    </subcellularLocation>
    <subcellularLocation>
        <location evidence="2">Peroxisome</location>
    </subcellularLocation>
</comment>
<reference evidence="27" key="2">
    <citation type="submission" date="2025-08" db="UniProtKB">
        <authorList>
            <consortium name="Ensembl"/>
        </authorList>
    </citation>
    <scope>IDENTIFICATION</scope>
</reference>
<dbReference type="InterPro" id="IPR006091">
    <property type="entry name" value="Acyl-CoA_Oxase/DH_mid-dom"/>
</dbReference>
<comment type="catalytic activity">
    <reaction evidence="17">
        <text>docosanoyl-CoA + oxidized [electron-transfer flavoprotein] + H(+) = (2E)-docosenoyl-CoA + reduced [electron-transfer flavoprotein]</text>
        <dbReference type="Rhea" id="RHEA:47228"/>
        <dbReference type="Rhea" id="RHEA-COMP:10685"/>
        <dbReference type="Rhea" id="RHEA-COMP:10686"/>
        <dbReference type="ChEBI" id="CHEBI:15378"/>
        <dbReference type="ChEBI" id="CHEBI:57692"/>
        <dbReference type="ChEBI" id="CHEBI:58307"/>
        <dbReference type="ChEBI" id="CHEBI:65059"/>
        <dbReference type="ChEBI" id="CHEBI:74692"/>
    </reaction>
    <physiologicalReaction direction="left-to-right" evidence="17">
        <dbReference type="Rhea" id="RHEA:47229"/>
    </physiologicalReaction>
</comment>
<comment type="cofactor">
    <cofactor evidence="1 22">
        <name>FAD</name>
        <dbReference type="ChEBI" id="CHEBI:57692"/>
    </cofactor>
</comment>
<comment type="catalytic activity">
    <reaction evidence="19">
        <text>tricosanoyl-CoA + oxidized [electron-transfer flavoprotein] + H(+) = (2E)-tricosenoyl-CoA + reduced [electron-transfer flavoprotein]</text>
        <dbReference type="Rhea" id="RHEA:48220"/>
        <dbReference type="Rhea" id="RHEA-COMP:10685"/>
        <dbReference type="Rhea" id="RHEA-COMP:10686"/>
        <dbReference type="ChEBI" id="CHEBI:15378"/>
        <dbReference type="ChEBI" id="CHEBI:57692"/>
        <dbReference type="ChEBI" id="CHEBI:58307"/>
        <dbReference type="ChEBI" id="CHEBI:90118"/>
        <dbReference type="ChEBI" id="CHEBI:90119"/>
    </reaction>
    <physiologicalReaction direction="left-to-right" evidence="19">
        <dbReference type="Rhea" id="RHEA:48221"/>
    </physiologicalReaction>
</comment>
<protein>
    <recommendedName>
        <fullName evidence="14">Acyl-CoA dehydrogenase family member 11</fullName>
    </recommendedName>
</protein>
<evidence type="ECO:0000313" key="27">
    <source>
        <dbReference type="Ensembl" id="ENSPNAP00000051689.1"/>
    </source>
</evidence>
<reference evidence="27" key="3">
    <citation type="submission" date="2025-09" db="UniProtKB">
        <authorList>
            <consortium name="Ensembl"/>
        </authorList>
    </citation>
    <scope>IDENTIFICATION</scope>
</reference>
<dbReference type="SUPFAM" id="SSF56645">
    <property type="entry name" value="Acyl-CoA dehydrogenase NM domain-like"/>
    <property type="match status" value="1"/>
</dbReference>
<dbReference type="CDD" id="cd05154">
    <property type="entry name" value="ACAD10_11_N-like"/>
    <property type="match status" value="1"/>
</dbReference>
<evidence type="ECO:0000256" key="22">
    <source>
        <dbReference type="RuleBase" id="RU362125"/>
    </source>
</evidence>